<organism evidence="1 2">
    <name type="scientific">Podarcis lilfordi</name>
    <name type="common">Lilford's wall lizard</name>
    <dbReference type="NCBI Taxonomy" id="74358"/>
    <lineage>
        <taxon>Eukaryota</taxon>
        <taxon>Metazoa</taxon>
        <taxon>Chordata</taxon>
        <taxon>Craniata</taxon>
        <taxon>Vertebrata</taxon>
        <taxon>Euteleostomi</taxon>
        <taxon>Lepidosauria</taxon>
        <taxon>Squamata</taxon>
        <taxon>Bifurcata</taxon>
        <taxon>Unidentata</taxon>
        <taxon>Episquamata</taxon>
        <taxon>Laterata</taxon>
        <taxon>Lacertibaenia</taxon>
        <taxon>Lacertidae</taxon>
        <taxon>Podarcis</taxon>
    </lineage>
</organism>
<accession>A0AA35KVQ5</accession>
<reference evidence="1" key="1">
    <citation type="submission" date="2022-12" db="EMBL/GenBank/DDBJ databases">
        <authorList>
            <person name="Alioto T."/>
            <person name="Alioto T."/>
            <person name="Gomez Garrido J."/>
        </authorList>
    </citation>
    <scope>NUCLEOTIDE SEQUENCE</scope>
</reference>
<keyword evidence="2" id="KW-1185">Reference proteome</keyword>
<evidence type="ECO:0000313" key="2">
    <source>
        <dbReference type="Proteomes" id="UP001178461"/>
    </source>
</evidence>
<dbReference type="EMBL" id="OX395134">
    <property type="protein sequence ID" value="CAI5784467.1"/>
    <property type="molecule type" value="Genomic_DNA"/>
</dbReference>
<protein>
    <submittedName>
        <fullName evidence="1">Uncharacterized protein</fullName>
    </submittedName>
</protein>
<dbReference type="Proteomes" id="UP001178461">
    <property type="component" value="Chromosome 9"/>
</dbReference>
<name>A0AA35KVQ5_9SAUR</name>
<proteinExistence type="predicted"/>
<sequence>MFLCNACMLHKTVCVIKVNKQEQQEHRLQQTKCHPRNMEMRGSERCDKEQLMAHSKQGKQMVIIDLDSSSVRIETRKALEFCI</sequence>
<gene>
    <name evidence="1" type="ORF">PODLI_1B004805</name>
</gene>
<evidence type="ECO:0000313" key="1">
    <source>
        <dbReference type="EMBL" id="CAI5784467.1"/>
    </source>
</evidence>
<dbReference type="AlphaFoldDB" id="A0AA35KVQ5"/>